<dbReference type="PANTHER" id="PTHR19308:SF14">
    <property type="entry name" value="START DOMAIN-CONTAINING PROTEIN"/>
    <property type="match status" value="1"/>
</dbReference>
<dbReference type="CDD" id="cd00177">
    <property type="entry name" value="START"/>
    <property type="match status" value="1"/>
</dbReference>
<feature type="domain" description="START" evidence="1">
    <location>
        <begin position="20"/>
        <end position="183"/>
    </location>
</feature>
<dbReference type="InterPro" id="IPR051213">
    <property type="entry name" value="START_lipid_transfer"/>
</dbReference>
<organism evidence="2 3">
    <name type="scientific">Blattamonas nauphoetae</name>
    <dbReference type="NCBI Taxonomy" id="2049346"/>
    <lineage>
        <taxon>Eukaryota</taxon>
        <taxon>Metamonada</taxon>
        <taxon>Preaxostyla</taxon>
        <taxon>Oxymonadida</taxon>
        <taxon>Blattamonas</taxon>
    </lineage>
</organism>
<evidence type="ECO:0000313" key="2">
    <source>
        <dbReference type="EMBL" id="KAK2946213.1"/>
    </source>
</evidence>
<name>A0ABQ9X3Q8_9EUKA</name>
<dbReference type="SUPFAM" id="SSF55961">
    <property type="entry name" value="Bet v1-like"/>
    <property type="match status" value="1"/>
</dbReference>
<evidence type="ECO:0000313" key="3">
    <source>
        <dbReference type="Proteomes" id="UP001281761"/>
    </source>
</evidence>
<evidence type="ECO:0000259" key="1">
    <source>
        <dbReference type="PROSITE" id="PS50848"/>
    </source>
</evidence>
<accession>A0ABQ9X3Q8</accession>
<dbReference type="Proteomes" id="UP001281761">
    <property type="component" value="Unassembled WGS sequence"/>
</dbReference>
<comment type="caution">
    <text evidence="2">The sequence shown here is derived from an EMBL/GenBank/DDBJ whole genome shotgun (WGS) entry which is preliminary data.</text>
</comment>
<dbReference type="EMBL" id="JARBJD010000234">
    <property type="protein sequence ID" value="KAK2946213.1"/>
    <property type="molecule type" value="Genomic_DNA"/>
</dbReference>
<dbReference type="SMART" id="SM00234">
    <property type="entry name" value="START"/>
    <property type="match status" value="1"/>
</dbReference>
<dbReference type="Pfam" id="PF01852">
    <property type="entry name" value="START"/>
    <property type="match status" value="1"/>
</dbReference>
<gene>
    <name evidence="2" type="ORF">BLNAU_18889</name>
</gene>
<dbReference type="InterPro" id="IPR023393">
    <property type="entry name" value="START-like_dom_sf"/>
</dbReference>
<dbReference type="PROSITE" id="PS50848">
    <property type="entry name" value="START"/>
    <property type="match status" value="1"/>
</dbReference>
<dbReference type="PANTHER" id="PTHR19308">
    <property type="entry name" value="PHOSPHATIDYLCHOLINE TRANSFER PROTEIN"/>
    <property type="match status" value="1"/>
</dbReference>
<dbReference type="Gene3D" id="3.30.530.20">
    <property type="match status" value="1"/>
</dbReference>
<protein>
    <submittedName>
        <fullName evidence="2">START domain containing protein</fullName>
    </submittedName>
</protein>
<reference evidence="2 3" key="1">
    <citation type="journal article" date="2022" name="bioRxiv">
        <title>Genomics of Preaxostyla Flagellates Illuminates Evolutionary Transitions and the Path Towards Mitochondrial Loss.</title>
        <authorList>
            <person name="Novak L.V.F."/>
            <person name="Treitli S.C."/>
            <person name="Pyrih J."/>
            <person name="Halakuc P."/>
            <person name="Pipaliya S.V."/>
            <person name="Vacek V."/>
            <person name="Brzon O."/>
            <person name="Soukal P."/>
            <person name="Eme L."/>
            <person name="Dacks J.B."/>
            <person name="Karnkowska A."/>
            <person name="Elias M."/>
            <person name="Hampl V."/>
        </authorList>
    </citation>
    <scope>NUCLEOTIDE SEQUENCE [LARGE SCALE GENOMIC DNA]</scope>
    <source>
        <strain evidence="2">NAU3</strain>
        <tissue evidence="2">Gut</tissue>
    </source>
</reference>
<keyword evidence="3" id="KW-1185">Reference proteome</keyword>
<sequence length="213" mass="24335">MTTYPQPEELMAKGMSWFEDESRWKKVKTQEGVDIYEGTEKSRFRQFRGIGIINKPFSQVLKILNDFSLRPKWNDKVIVAEVVEKFDDDHMIIHVKFNGSPVTHRDFCCYALTKITDEEFIEIETSVTHEKCPEEKGFVRAHAEITGNRLQKVDENNTRMTYMGQVDLAGMVPTFIANIVNQGQPMVIAALQKYLDTLPGDSEAEPSPSVDPS</sequence>
<dbReference type="InterPro" id="IPR002913">
    <property type="entry name" value="START_lipid-bd_dom"/>
</dbReference>
<proteinExistence type="predicted"/>